<evidence type="ECO:0000256" key="2">
    <source>
        <dbReference type="ARBA" id="ARBA00022448"/>
    </source>
</evidence>
<feature type="domain" description="ABC transmembrane type-1" evidence="8">
    <location>
        <begin position="83"/>
        <end position="267"/>
    </location>
</feature>
<organism evidence="9">
    <name type="scientific">Rhodopseudomonas palustris (strain ATCC BAA-98 / CGA009)</name>
    <dbReference type="NCBI Taxonomy" id="258594"/>
    <lineage>
        <taxon>Bacteria</taxon>
        <taxon>Pseudomonadati</taxon>
        <taxon>Pseudomonadota</taxon>
        <taxon>Alphaproteobacteria</taxon>
        <taxon>Hyphomicrobiales</taxon>
        <taxon>Nitrobacteraceae</taxon>
        <taxon>Rhodopseudomonas</taxon>
    </lineage>
</organism>
<evidence type="ECO:0000256" key="1">
    <source>
        <dbReference type="ARBA" id="ARBA00004651"/>
    </source>
</evidence>
<dbReference type="Pfam" id="PF00528">
    <property type="entry name" value="BPD_transp_1"/>
    <property type="match status" value="2"/>
</dbReference>
<feature type="transmembrane region" description="Helical" evidence="7">
    <location>
        <begin position="383"/>
        <end position="404"/>
    </location>
</feature>
<dbReference type="PANTHER" id="PTHR30151">
    <property type="entry name" value="ALKANE SULFONATE ABC TRANSPORTER-RELATED, MEMBRANE SUBUNIT"/>
    <property type="match status" value="1"/>
</dbReference>
<keyword evidence="2 7" id="KW-0813">Transport</keyword>
<dbReference type="GO" id="GO:0005886">
    <property type="term" value="C:plasma membrane"/>
    <property type="evidence" value="ECO:0007669"/>
    <property type="project" value="UniProtKB-SubCell"/>
</dbReference>
<dbReference type="Gene3D" id="1.10.3720.10">
    <property type="entry name" value="MetI-like"/>
    <property type="match status" value="2"/>
</dbReference>
<evidence type="ECO:0000256" key="3">
    <source>
        <dbReference type="ARBA" id="ARBA00022475"/>
    </source>
</evidence>
<dbReference type="PANTHER" id="PTHR30151:SF38">
    <property type="entry name" value="ALIPHATIC SULFONATES TRANSPORT PERMEASE PROTEIN SSUC-RELATED"/>
    <property type="match status" value="1"/>
</dbReference>
<feature type="transmembrane region" description="Helical" evidence="7">
    <location>
        <begin position="294"/>
        <end position="316"/>
    </location>
</feature>
<dbReference type="HOGENOM" id="CLU_521559_0_0_5"/>
<feature type="transmembrane region" description="Helical" evidence="7">
    <location>
        <begin position="120"/>
        <end position="138"/>
    </location>
</feature>
<evidence type="ECO:0000313" key="10">
    <source>
        <dbReference type="EMBL" id="WCL91498.1"/>
    </source>
</evidence>
<feature type="transmembrane region" description="Helical" evidence="7">
    <location>
        <begin position="94"/>
        <end position="114"/>
    </location>
</feature>
<dbReference type="KEGG" id="rpa:TX73_007000"/>
<dbReference type="InterPro" id="IPR000515">
    <property type="entry name" value="MetI-like"/>
</dbReference>
<sequence>MSSDVVASGDYPPRGAAVAGFRTLPRFGVPAWLRSSALLGLVVPVALLALWSVAAERHWMSSQVLPTPALVWQTAGELLADNLLSNLAISLQRLLFGFTLAALAGGFLGGAMGLSRRVEAAIYPTFIALVQVPTLAWIPFLMMVLGLGEALKIVVIIKAVVTPVVIYTHVGVRDVDPKLLEATRILRLGFFRRLGSVILPAALPAFLTGLRLGLAQGWTSLVAVELLASSEGIGFLMVWGRQLFQLDVVFVCILVIGIVGLVMDRGLNVVDRAAVRWPRPALAEHRTARGGYRLLSWLFPAGLLAAWAAASASGAISPTMLPSPAAVLSVLGHGLADGSFESAMGLSLQRAFIGLALGAGSGFVVGLAMGLNRPLDRLFNGTLAALRLVAIFAWIPLLTAWVGLGEASKITFVAIASFFPMQLAAYRGVATLSPHLIEASWTLRLGGIDRLRCLVLPGIAPSVFAGLRLALLQCWIGTMGAEYFMPSGGGIGSLMIGAQQMFRTDVVLAAMVMIGVVAALLNAIGSRIEARATRWRSA</sequence>
<evidence type="ECO:0000313" key="9">
    <source>
        <dbReference type="EMBL" id="CAE26806.1"/>
    </source>
</evidence>
<dbReference type="RefSeq" id="WP_011156926.1">
    <property type="nucleotide sequence ID" value="NZ_CP116810.1"/>
</dbReference>
<dbReference type="EMBL" id="CP116810">
    <property type="protein sequence ID" value="WCL91498.1"/>
    <property type="molecule type" value="Genomic_DNA"/>
</dbReference>
<feature type="transmembrane region" description="Helical" evidence="7">
    <location>
        <begin position="243"/>
        <end position="263"/>
    </location>
</feature>
<comment type="similarity">
    <text evidence="7">Belongs to the binding-protein-dependent transport system permease family.</text>
</comment>
<dbReference type="EMBL" id="BX572597">
    <property type="protein sequence ID" value="CAE26806.1"/>
    <property type="molecule type" value="Genomic_DNA"/>
</dbReference>
<feature type="transmembrane region" description="Helical" evidence="7">
    <location>
        <begin position="451"/>
        <end position="471"/>
    </location>
</feature>
<keyword evidence="5 7" id="KW-1133">Transmembrane helix</keyword>
<feature type="transmembrane region" description="Helical" evidence="7">
    <location>
        <begin position="506"/>
        <end position="524"/>
    </location>
</feature>
<dbReference type="CDD" id="cd06261">
    <property type="entry name" value="TM_PBP2"/>
    <property type="match status" value="2"/>
</dbReference>
<proteinExistence type="inferred from homology"/>
<dbReference type="STRING" id="258594.RPA1363"/>
<dbReference type="GeneID" id="66892388"/>
<feature type="transmembrane region" description="Helical" evidence="7">
    <location>
        <begin position="410"/>
        <end position="430"/>
    </location>
</feature>
<feature type="transmembrane region" description="Helical" evidence="7">
    <location>
        <begin position="31"/>
        <end position="53"/>
    </location>
</feature>
<feature type="transmembrane region" description="Helical" evidence="7">
    <location>
        <begin position="150"/>
        <end position="170"/>
    </location>
</feature>
<evidence type="ECO:0000259" key="8">
    <source>
        <dbReference type="PROSITE" id="PS50928"/>
    </source>
</evidence>
<accession>Q6NA23</accession>
<evidence type="ECO:0000313" key="11">
    <source>
        <dbReference type="Proteomes" id="UP000001426"/>
    </source>
</evidence>
<reference evidence="9 11" key="2">
    <citation type="journal article" date="2004" name="Nat. Biotechnol.">
        <title>Complete genome sequence of the metabolically versatile photosynthetic bacterium Rhodopseudomonas palustris.</title>
        <authorList>
            <person name="Larimer F.W."/>
            <person name="Chain P."/>
            <person name="Hauser L."/>
            <person name="Lamerdin J."/>
            <person name="Malfatti S."/>
            <person name="Do L."/>
            <person name="Land M.L."/>
            <person name="Pelletier D.A."/>
            <person name="Beatty J.T."/>
            <person name="Lang A.S."/>
            <person name="Tabita F.R."/>
            <person name="Gibson J.L."/>
            <person name="Hanson T.E."/>
            <person name="Bobst C."/>
            <person name="Torres J.L."/>
            <person name="Peres C."/>
            <person name="Harrison F.H."/>
            <person name="Gibson J."/>
            <person name="Harwood C.S."/>
        </authorList>
    </citation>
    <scope>NUCLEOTIDE SEQUENCE [LARGE SCALE GENOMIC DNA]</scope>
    <source>
        <strain evidence="11">ATCC BAA-98 / CGA009</strain>
        <strain evidence="9">CGA009</strain>
    </source>
</reference>
<dbReference type="Proteomes" id="UP000001426">
    <property type="component" value="Chromosome"/>
</dbReference>
<feature type="transmembrane region" description="Helical" evidence="7">
    <location>
        <begin position="351"/>
        <end position="371"/>
    </location>
</feature>
<keyword evidence="3" id="KW-1003">Cell membrane</keyword>
<dbReference type="PhylomeDB" id="Q6NA23"/>
<keyword evidence="11" id="KW-1185">Reference proteome</keyword>
<dbReference type="GO" id="GO:0055085">
    <property type="term" value="P:transmembrane transport"/>
    <property type="evidence" value="ECO:0007669"/>
    <property type="project" value="InterPro"/>
</dbReference>
<feature type="domain" description="ABC transmembrane type-1" evidence="8">
    <location>
        <begin position="344"/>
        <end position="525"/>
    </location>
</feature>
<evidence type="ECO:0000256" key="4">
    <source>
        <dbReference type="ARBA" id="ARBA00022692"/>
    </source>
</evidence>
<evidence type="ECO:0000256" key="6">
    <source>
        <dbReference type="ARBA" id="ARBA00023136"/>
    </source>
</evidence>
<dbReference type="PROSITE" id="PS50928">
    <property type="entry name" value="ABC_TM1"/>
    <property type="match status" value="2"/>
</dbReference>
<dbReference type="InterPro" id="IPR035906">
    <property type="entry name" value="MetI-like_sf"/>
</dbReference>
<name>Q6NA23_RHOPA</name>
<dbReference type="eggNOG" id="COG0600">
    <property type="taxonomic scope" value="Bacteria"/>
</dbReference>
<dbReference type="SUPFAM" id="SSF161098">
    <property type="entry name" value="MetI-like"/>
    <property type="match status" value="2"/>
</dbReference>
<feature type="transmembrane region" description="Helical" evidence="7">
    <location>
        <begin position="190"/>
        <end position="210"/>
    </location>
</feature>
<dbReference type="AlphaFoldDB" id="Q6NA23"/>
<protein>
    <submittedName>
        <fullName evidence="10">ABC transporter permease</fullName>
    </submittedName>
    <submittedName>
        <fullName evidence="9">Sulfate ester transport system permease protein</fullName>
    </submittedName>
</protein>
<reference evidence="10" key="1">
    <citation type="submission" date="2003-07" db="EMBL/GenBank/DDBJ databases">
        <authorList>
            <consortium name="Rhodopseudomonas genome consortium"/>
            <person name="Larimer F."/>
            <person name="Harwood C."/>
        </authorList>
    </citation>
    <scope>NUCLEOTIDE SEQUENCE</scope>
    <source>
        <strain evidence="10">CGA009</strain>
    </source>
</reference>
<reference evidence="10" key="3">
    <citation type="submission" date="2022-12" db="EMBL/GenBank/DDBJ databases">
        <title>Complete genome sequence of Rhodopseudomonas palustris CGA0092 and corrections to the R. palustris CGA009 genome sequence.</title>
        <authorList>
            <person name="Mazny B.R."/>
            <person name="Sheff O.F."/>
            <person name="LaSarre B."/>
            <person name="McKinlay A."/>
            <person name="McKinlay J.B."/>
        </authorList>
    </citation>
    <scope>NUCLEOTIDE SEQUENCE</scope>
    <source>
        <strain evidence="10">CGA009</strain>
    </source>
</reference>
<comment type="subcellular location">
    <subcellularLocation>
        <location evidence="1 7">Cell membrane</location>
        <topology evidence="1 7">Multi-pass membrane protein</topology>
    </subcellularLocation>
</comment>
<keyword evidence="6 7" id="KW-0472">Membrane</keyword>
<gene>
    <name evidence="9" type="ordered locus">RPA1363</name>
    <name evidence="10" type="ORF">TX73_007000</name>
</gene>
<evidence type="ECO:0000256" key="5">
    <source>
        <dbReference type="ARBA" id="ARBA00022989"/>
    </source>
</evidence>
<evidence type="ECO:0000256" key="7">
    <source>
        <dbReference type="RuleBase" id="RU363032"/>
    </source>
</evidence>
<keyword evidence="4 7" id="KW-0812">Transmembrane</keyword>